<dbReference type="OrthoDB" id="10250354at2759"/>
<name>A0A835J6Z7_9ROSI</name>
<dbReference type="PROSITE" id="PS50076">
    <property type="entry name" value="DNAJ_2"/>
    <property type="match status" value="1"/>
</dbReference>
<reference evidence="3 4" key="1">
    <citation type="submission" date="2020-10" db="EMBL/GenBank/DDBJ databases">
        <title>Plant Genome Project.</title>
        <authorList>
            <person name="Zhang R.-G."/>
        </authorList>
    </citation>
    <scope>NUCLEOTIDE SEQUENCE [LARGE SCALE GENOMIC DNA]</scope>
    <source>
        <strain evidence="3">FAFU-HL-1</strain>
        <tissue evidence="3">Leaf</tissue>
    </source>
</reference>
<accession>A0A835J6Z7</accession>
<dbReference type="SUPFAM" id="SSF48452">
    <property type="entry name" value="TPR-like"/>
    <property type="match status" value="2"/>
</dbReference>
<dbReference type="SMART" id="SM00028">
    <property type="entry name" value="TPR"/>
    <property type="match status" value="7"/>
</dbReference>
<evidence type="ECO:0000256" key="1">
    <source>
        <dbReference type="SAM" id="MobiDB-lite"/>
    </source>
</evidence>
<feature type="compositionally biased region" description="Polar residues" evidence="1">
    <location>
        <begin position="1410"/>
        <end position="1422"/>
    </location>
</feature>
<dbReference type="InterPro" id="IPR018253">
    <property type="entry name" value="DnaJ_domain_CS"/>
</dbReference>
<feature type="region of interest" description="Disordered" evidence="1">
    <location>
        <begin position="713"/>
        <end position="743"/>
    </location>
</feature>
<dbReference type="PRINTS" id="PR00625">
    <property type="entry name" value="JDOMAIN"/>
</dbReference>
<gene>
    <name evidence="3" type="ORF">SADUNF_Sadunf16G0040300</name>
</gene>
<feature type="region of interest" description="Disordered" evidence="1">
    <location>
        <begin position="1"/>
        <end position="34"/>
    </location>
</feature>
<keyword evidence="4" id="KW-1185">Reference proteome</keyword>
<feature type="compositionally biased region" description="Basic and acidic residues" evidence="1">
    <location>
        <begin position="618"/>
        <end position="630"/>
    </location>
</feature>
<evidence type="ECO:0000313" key="4">
    <source>
        <dbReference type="Proteomes" id="UP000657918"/>
    </source>
</evidence>
<dbReference type="InterPro" id="IPR001623">
    <property type="entry name" value="DnaJ_domain"/>
</dbReference>
<evidence type="ECO:0000313" key="3">
    <source>
        <dbReference type="EMBL" id="KAF9664650.1"/>
    </source>
</evidence>
<dbReference type="Pfam" id="PF00226">
    <property type="entry name" value="DnaJ"/>
    <property type="match status" value="1"/>
</dbReference>
<feature type="compositionally biased region" description="Basic residues" evidence="1">
    <location>
        <begin position="631"/>
        <end position="641"/>
    </location>
</feature>
<dbReference type="SUPFAM" id="SSF46565">
    <property type="entry name" value="Chaperone J-domain"/>
    <property type="match status" value="1"/>
</dbReference>
<dbReference type="Proteomes" id="UP000657918">
    <property type="component" value="Chromosome 16"/>
</dbReference>
<dbReference type="PANTHER" id="PTHR45181:SF8">
    <property type="entry name" value="HEAT SHOCK PROTEIN DNAJ WITH TETRATRICOPEPTIDE REPEAT-CONTAINING PROTEIN"/>
    <property type="match status" value="1"/>
</dbReference>
<dbReference type="Gene3D" id="1.10.287.110">
    <property type="entry name" value="DnaJ domain"/>
    <property type="match status" value="1"/>
</dbReference>
<dbReference type="InterPro" id="IPR019734">
    <property type="entry name" value="TPR_rpt"/>
</dbReference>
<feature type="domain" description="J" evidence="2">
    <location>
        <begin position="1316"/>
        <end position="1402"/>
    </location>
</feature>
<feature type="region of interest" description="Disordered" evidence="1">
    <location>
        <begin position="446"/>
        <end position="509"/>
    </location>
</feature>
<dbReference type="InterPro" id="IPR036869">
    <property type="entry name" value="J_dom_sf"/>
</dbReference>
<dbReference type="PROSITE" id="PS00636">
    <property type="entry name" value="DNAJ_1"/>
    <property type="match status" value="1"/>
</dbReference>
<proteinExistence type="predicted"/>
<protein>
    <recommendedName>
        <fullName evidence="2">J domain-containing protein</fullName>
    </recommendedName>
</protein>
<feature type="compositionally biased region" description="Basic and acidic residues" evidence="1">
    <location>
        <begin position="718"/>
        <end position="737"/>
    </location>
</feature>
<organism evidence="3 4">
    <name type="scientific">Salix dunnii</name>
    <dbReference type="NCBI Taxonomy" id="1413687"/>
    <lineage>
        <taxon>Eukaryota</taxon>
        <taxon>Viridiplantae</taxon>
        <taxon>Streptophyta</taxon>
        <taxon>Embryophyta</taxon>
        <taxon>Tracheophyta</taxon>
        <taxon>Spermatophyta</taxon>
        <taxon>Magnoliopsida</taxon>
        <taxon>eudicotyledons</taxon>
        <taxon>Gunneridae</taxon>
        <taxon>Pentapetalae</taxon>
        <taxon>rosids</taxon>
        <taxon>fabids</taxon>
        <taxon>Malpighiales</taxon>
        <taxon>Salicaceae</taxon>
        <taxon>Saliceae</taxon>
        <taxon>Salix</taxon>
    </lineage>
</organism>
<dbReference type="EMBL" id="JADGMS010000016">
    <property type="protein sequence ID" value="KAF9664650.1"/>
    <property type="molecule type" value="Genomic_DNA"/>
</dbReference>
<feature type="region of interest" description="Disordered" evidence="1">
    <location>
        <begin position="1406"/>
        <end position="1433"/>
    </location>
</feature>
<feature type="compositionally biased region" description="Polar residues" evidence="1">
    <location>
        <begin position="11"/>
        <end position="21"/>
    </location>
</feature>
<feature type="region of interest" description="Disordered" evidence="1">
    <location>
        <begin position="612"/>
        <end position="671"/>
    </location>
</feature>
<dbReference type="SMART" id="SM00271">
    <property type="entry name" value="DnaJ"/>
    <property type="match status" value="1"/>
</dbReference>
<dbReference type="CDD" id="cd06257">
    <property type="entry name" value="DnaJ"/>
    <property type="match status" value="1"/>
</dbReference>
<feature type="compositionally biased region" description="Low complexity" evidence="1">
    <location>
        <begin position="452"/>
        <end position="484"/>
    </location>
</feature>
<comment type="caution">
    <text evidence="3">The sequence shown here is derived from an EMBL/GenBank/DDBJ whole genome shotgun (WGS) entry which is preliminary data.</text>
</comment>
<evidence type="ECO:0000259" key="2">
    <source>
        <dbReference type="PROSITE" id="PS50076"/>
    </source>
</evidence>
<dbReference type="InterPro" id="IPR011990">
    <property type="entry name" value="TPR-like_helical_dom_sf"/>
</dbReference>
<dbReference type="PANTHER" id="PTHR45181">
    <property type="entry name" value="HEAT SHOCK PROTEIN DNAJ WITH TETRATRICOPEPTIDE REPEAT-CONTAINING PROTEIN"/>
    <property type="match status" value="1"/>
</dbReference>
<sequence>MSPAAAVDISTPVTSKHSFSLQNPNPNPIQNNHRQTVNATVYGNASEIDMSRNGSHTGTGRARPRMMKVRRQLHGRNRGAGPDEPGSGSVFNPFKSVGEGLDENSRVFNAGFVFGANGGVKSGDYDMGLNNGVESDSKETEFGGNVGQLREKEPTLGLKVDTRELGNMGFVFDDNGNGVKFDVDNRELNECAVNVGGVEREKVNNVGDSEFCDDRSELRSSLSSNKGDSSGNGVKLGSDDVGFMFGAAREASSTNVVASGSSFVFCANADDSIADAGVSGSSFVFSANTNDSSANVGVSGSGFVFGASWFDGKLDSIEGKRESGEGSGNSVFGDTGKNKVNNEAKLHEVEGNGNGVFVFGSRSKKSFNLNKCVATNSPVEVKSTGGTFLNYSISKDQNDNLDSSVNGKGEFALFPNSSNAASTSSMKPIFNLPEEIKKLNINESKNVHGADNENSSANDDSSFVIRSSKKASSSSNESSDTCSPEQNAGVGLGGEIFESSDKNRSCNTGSTSIRTSISELFTFQAGCVKTSFEGHLSQDQVNGDTQLNAAAPLTSFSSVGFDSQVHSGVSEATTMAGVEKENNKTSSTSALGGLGMPFTDFKTPWNRSCLKPSLFPESNKKPEFSVDNRSKKGKRLQMRVKLKQDSLRKQHLEQDHVQNERSSQENLNSPGCYSPMDFSPYQETAPAENFSEETPVTYPQENNWAPSMLHSTATTGLRESEGLNVRKDDGKPREKMNQESSTCGSERCFMGDYISKEFVFGAEMSCSGFNFEQMSSGNDGAASVEVTHGLKKESSHQMQFSFASGLEDVDGRKFSFSASSYSSTPKRQHRKKYRKKPPCEPFIIVPNPNGQKEDLCTQKGKVGNKSENDMAKQGSISSTGSVQEECEMWRARGNHAYQNGDMSKAEDFYTCGINSIPSSEISGCCLKSLVICYSNRAAARMSLGNMRGALRDCTRAADLDPNFFKVRMRAANCHLQLGEVEDALHYFNKCLESRAGVCLDRRTTIEAADGMQKAQKVVECINHSAKLLEERTYDAAVNALDVIAKALSISPYSERLLEMKAEFLFMLRKYKEVIQMCEQTLGAAEKNFVSIGVDGQFVDNGCSESENCSFARVWRWHLISKSYFYLGKLDVALDLLQKLEQMGSLSYKKANASKILESSITLAVTIRDLLHHKSAGNEAVRSARYTEAVEHYTDALLNNIESRPFAAICFGNRAAAHQAMGQIVDAISDCSLAVALDGNYSKAVARRAALHEIIRDYGQAASDLQRLISILESQSDGKVRQSNKPARYTSRTKELRQAHQRLSLMEEEAKKGIHLDLYRILGVKDSETASDIKRAYRKAALKHHPDKAGQFLARSESGDDGRLWKEIVQEVHADADRLFKMIGEAYAVLSDPTKRSDYDLDEQIRKASKENNGSSHGRTSYTRGNSNERNESRRNWQDNWKTYDQVQGNVGIEKDTWLCYCGLKPGQFGQRKSRGFRREQRRFTSKSLFSTSPPCSL</sequence>
<feature type="compositionally biased region" description="Low complexity" evidence="1">
    <location>
        <begin position="22"/>
        <end position="32"/>
    </location>
</feature>
<dbReference type="Gene3D" id="1.25.40.10">
    <property type="entry name" value="Tetratricopeptide repeat domain"/>
    <property type="match status" value="3"/>
</dbReference>
<feature type="compositionally biased region" description="Basic and acidic residues" evidence="1">
    <location>
        <begin position="642"/>
        <end position="663"/>
    </location>
</feature>